<dbReference type="Proteomes" id="UP000186513">
    <property type="component" value="Unassembled WGS sequence"/>
</dbReference>
<feature type="domain" description="Hemerythrin-like" evidence="1">
    <location>
        <begin position="4"/>
        <end position="126"/>
    </location>
</feature>
<reference evidence="2 3" key="1">
    <citation type="submission" date="2016-11" db="EMBL/GenBank/DDBJ databases">
        <authorList>
            <person name="Jaros S."/>
            <person name="Januszkiewicz K."/>
            <person name="Wedrychowicz H."/>
        </authorList>
    </citation>
    <scope>NUCLEOTIDE SEQUENCE [LARGE SCALE GENOMIC DNA]</scope>
    <source>
        <strain evidence="2 3">DSM 18899</strain>
    </source>
</reference>
<proteinExistence type="predicted"/>
<dbReference type="STRING" id="1121279.SAMN02745887_00843"/>
<dbReference type="OrthoDB" id="9792554at2"/>
<dbReference type="GO" id="GO:0005886">
    <property type="term" value="C:plasma membrane"/>
    <property type="evidence" value="ECO:0007669"/>
    <property type="project" value="TreeGrafter"/>
</dbReference>
<dbReference type="AlphaFoldDB" id="A0A1K2H9J9"/>
<protein>
    <submittedName>
        <fullName evidence="2">Hemerythrin HHE cation binding domain-containing protein</fullName>
    </submittedName>
</protein>
<dbReference type="Pfam" id="PF01814">
    <property type="entry name" value="Hemerythrin"/>
    <property type="match status" value="1"/>
</dbReference>
<accession>A0A1K2H9J9</accession>
<evidence type="ECO:0000259" key="1">
    <source>
        <dbReference type="Pfam" id="PF01814"/>
    </source>
</evidence>
<sequence length="144" mass="16023">MSDPIATLIHQHHEADALLARVEGALRGDDWPLAQRCFDEAEQSLLGHFELEEQQLFPAFEAATGMRHGPTAVMRDEHATMRDLLDSCRMQLIAADRDGLLAELDTLLVLIQQHNVKEENVLYPMCALRVADLATLLARSGQPA</sequence>
<keyword evidence="3" id="KW-1185">Reference proteome</keyword>
<dbReference type="RefSeq" id="WP_072427390.1">
    <property type="nucleotide sequence ID" value="NZ_FPKR01000003.1"/>
</dbReference>
<organism evidence="2 3">
    <name type="scientific">Chitinimonas taiwanensis DSM 18899</name>
    <dbReference type="NCBI Taxonomy" id="1121279"/>
    <lineage>
        <taxon>Bacteria</taxon>
        <taxon>Pseudomonadati</taxon>
        <taxon>Pseudomonadota</taxon>
        <taxon>Betaproteobacteria</taxon>
        <taxon>Neisseriales</taxon>
        <taxon>Chitinibacteraceae</taxon>
        <taxon>Chitinimonas</taxon>
    </lineage>
</organism>
<dbReference type="EMBL" id="FPKR01000003">
    <property type="protein sequence ID" value="SFZ73472.1"/>
    <property type="molecule type" value="Genomic_DNA"/>
</dbReference>
<gene>
    <name evidence="2" type="ORF">SAMN02745887_00843</name>
</gene>
<dbReference type="Gene3D" id="1.20.120.520">
    <property type="entry name" value="nmb1532 protein domain like"/>
    <property type="match status" value="1"/>
</dbReference>
<name>A0A1K2H9J9_9NEIS</name>
<dbReference type="InterPro" id="IPR012312">
    <property type="entry name" value="Hemerythrin-like"/>
</dbReference>
<evidence type="ECO:0000313" key="2">
    <source>
        <dbReference type="EMBL" id="SFZ73472.1"/>
    </source>
</evidence>
<dbReference type="PANTHER" id="PTHR39966:SF3">
    <property type="entry name" value="DUF438 DOMAIN-CONTAINING PROTEIN"/>
    <property type="match status" value="1"/>
</dbReference>
<dbReference type="PANTHER" id="PTHR39966">
    <property type="entry name" value="BLL2471 PROTEIN-RELATED"/>
    <property type="match status" value="1"/>
</dbReference>
<evidence type="ECO:0000313" key="3">
    <source>
        <dbReference type="Proteomes" id="UP000186513"/>
    </source>
</evidence>